<dbReference type="PANTHER" id="PTHR22847:SF730">
    <property type="entry name" value="FUNGAL PROTEIN"/>
    <property type="match status" value="1"/>
</dbReference>
<dbReference type="PRINTS" id="PR00320">
    <property type="entry name" value="GPROTEINBRPT"/>
</dbReference>
<dbReference type="Proteomes" id="UP001465976">
    <property type="component" value="Unassembled WGS sequence"/>
</dbReference>
<evidence type="ECO:0000256" key="1">
    <source>
        <dbReference type="ARBA" id="ARBA00022574"/>
    </source>
</evidence>
<keyword evidence="1 3" id="KW-0853">WD repeat</keyword>
<dbReference type="SMART" id="SM00320">
    <property type="entry name" value="WD40"/>
    <property type="match status" value="5"/>
</dbReference>
<keyword evidence="2" id="KW-0677">Repeat</keyword>
<reference evidence="4 5" key="1">
    <citation type="submission" date="2024-02" db="EMBL/GenBank/DDBJ databases">
        <title>A draft genome for the cacao thread blight pathogen Marasmius crinis-equi.</title>
        <authorList>
            <person name="Cohen S.P."/>
            <person name="Baruah I.K."/>
            <person name="Amoako-Attah I."/>
            <person name="Bukari Y."/>
            <person name="Meinhardt L.W."/>
            <person name="Bailey B.A."/>
        </authorList>
    </citation>
    <scope>NUCLEOTIDE SEQUENCE [LARGE SCALE GENOMIC DNA]</scope>
    <source>
        <strain evidence="4 5">GH-76</strain>
    </source>
</reference>
<dbReference type="Gene3D" id="2.130.10.10">
    <property type="entry name" value="YVTN repeat-like/Quinoprotein amine dehydrogenase"/>
    <property type="match status" value="2"/>
</dbReference>
<sequence length="401" mass="44500">MSQADTSKFLVSESELIIGEARKRKAEQLKSAGDPLQLSGKALAIEVVGNSVWVGDNMTFARKIDLETGNTLQIYRGHRGPVSALALFKTVPSDGSEARHILVTGSWDKTIKLWDTNTKELISSTDAHNDFVKSLLVFSKHNLLVSGSSDKIVRFWDLTSALNGEPLQSCGSISSHTRPVECLDGQELGNGDAELCTGDTMGVAFLWRLSKDDGVLPPRWTATLKTQFQHHRTKVSDMHYGNGQLFTASLDETVQIRHLSPALEKQKPPPPITHPVGVRCILPLGLSVLAESYLITGAGDVLRVYDLSSFVEPELLNEIDAHWHDITAIRLWIRKSEEDGKTKLEPWIVTTSIDSTIRKWKLQELMMKKPVQRKPVPPPSKGGFEMTIEEEEELADLMDSD</sequence>
<evidence type="ECO:0000313" key="5">
    <source>
        <dbReference type="Proteomes" id="UP001465976"/>
    </source>
</evidence>
<dbReference type="PANTHER" id="PTHR22847">
    <property type="entry name" value="WD40 REPEAT PROTEIN"/>
    <property type="match status" value="1"/>
</dbReference>
<gene>
    <name evidence="4" type="ORF">V5O48_001813</name>
</gene>
<name>A0ABR3FXH1_9AGAR</name>
<evidence type="ECO:0000313" key="4">
    <source>
        <dbReference type="EMBL" id="KAL0580220.1"/>
    </source>
</evidence>
<keyword evidence="5" id="KW-1185">Reference proteome</keyword>
<dbReference type="InterPro" id="IPR036322">
    <property type="entry name" value="WD40_repeat_dom_sf"/>
</dbReference>
<feature type="repeat" description="WD" evidence="3">
    <location>
        <begin position="75"/>
        <end position="124"/>
    </location>
</feature>
<dbReference type="InterPro" id="IPR020472">
    <property type="entry name" value="WD40_PAC1"/>
</dbReference>
<dbReference type="PROSITE" id="PS50082">
    <property type="entry name" value="WD_REPEATS_2"/>
    <property type="match status" value="2"/>
</dbReference>
<dbReference type="SUPFAM" id="SSF50978">
    <property type="entry name" value="WD40 repeat-like"/>
    <property type="match status" value="1"/>
</dbReference>
<dbReference type="EMBL" id="JBAHYK010000036">
    <property type="protein sequence ID" value="KAL0580220.1"/>
    <property type="molecule type" value="Genomic_DNA"/>
</dbReference>
<dbReference type="Pfam" id="PF00400">
    <property type="entry name" value="WD40"/>
    <property type="match status" value="2"/>
</dbReference>
<evidence type="ECO:0000256" key="3">
    <source>
        <dbReference type="PROSITE-ProRule" id="PRU00221"/>
    </source>
</evidence>
<dbReference type="InterPro" id="IPR019775">
    <property type="entry name" value="WD40_repeat_CS"/>
</dbReference>
<protein>
    <recommendedName>
        <fullName evidence="6">WD40 repeat-like protein</fullName>
    </recommendedName>
</protein>
<evidence type="ECO:0000256" key="2">
    <source>
        <dbReference type="ARBA" id="ARBA00022737"/>
    </source>
</evidence>
<accession>A0ABR3FXH1</accession>
<proteinExistence type="predicted"/>
<dbReference type="PROSITE" id="PS50294">
    <property type="entry name" value="WD_REPEATS_REGION"/>
    <property type="match status" value="1"/>
</dbReference>
<feature type="repeat" description="WD" evidence="3">
    <location>
        <begin position="125"/>
        <end position="160"/>
    </location>
</feature>
<dbReference type="InterPro" id="IPR015943">
    <property type="entry name" value="WD40/YVTN_repeat-like_dom_sf"/>
</dbReference>
<comment type="caution">
    <text evidence="4">The sequence shown here is derived from an EMBL/GenBank/DDBJ whole genome shotgun (WGS) entry which is preliminary data.</text>
</comment>
<organism evidence="4 5">
    <name type="scientific">Marasmius crinis-equi</name>
    <dbReference type="NCBI Taxonomy" id="585013"/>
    <lineage>
        <taxon>Eukaryota</taxon>
        <taxon>Fungi</taxon>
        <taxon>Dikarya</taxon>
        <taxon>Basidiomycota</taxon>
        <taxon>Agaricomycotina</taxon>
        <taxon>Agaricomycetes</taxon>
        <taxon>Agaricomycetidae</taxon>
        <taxon>Agaricales</taxon>
        <taxon>Marasmiineae</taxon>
        <taxon>Marasmiaceae</taxon>
        <taxon>Marasmius</taxon>
    </lineage>
</organism>
<dbReference type="InterPro" id="IPR001680">
    <property type="entry name" value="WD40_rpt"/>
</dbReference>
<evidence type="ECO:0008006" key="6">
    <source>
        <dbReference type="Google" id="ProtNLM"/>
    </source>
</evidence>
<dbReference type="PROSITE" id="PS00678">
    <property type="entry name" value="WD_REPEATS_1"/>
    <property type="match status" value="2"/>
</dbReference>